<name>A0A1E5RS58_9ASCO</name>
<evidence type="ECO:0000313" key="14">
    <source>
        <dbReference type="EMBL" id="OEJ89722.1"/>
    </source>
</evidence>
<keyword evidence="7" id="KW-0653">Protein transport</keyword>
<dbReference type="Gene3D" id="1.10.287.110">
    <property type="entry name" value="DnaJ domain"/>
    <property type="match status" value="1"/>
</dbReference>
<dbReference type="OrthoDB" id="10262892at2759"/>
<dbReference type="InterPro" id="IPR036869">
    <property type="entry name" value="J_dom_sf"/>
</dbReference>
<dbReference type="EMBL" id="LPNL01000003">
    <property type="protein sequence ID" value="OEJ89722.1"/>
    <property type="molecule type" value="Genomic_DNA"/>
</dbReference>
<evidence type="ECO:0000256" key="9">
    <source>
        <dbReference type="ARBA" id="ARBA00023128"/>
    </source>
</evidence>
<dbReference type="GO" id="GO:0030150">
    <property type="term" value="P:protein import into mitochondrial matrix"/>
    <property type="evidence" value="ECO:0007669"/>
    <property type="project" value="InterPro"/>
</dbReference>
<accession>A0A1E5RS58</accession>
<protein>
    <recommendedName>
        <fullName evidence="4">Mitochondrial import inner membrane translocase subunit TIM16</fullName>
    </recommendedName>
    <alternativeName>
        <fullName evidence="3">Mitochondrial import inner membrane translocase subunit tim16</fullName>
    </alternativeName>
    <alternativeName>
        <fullName evidence="12 13">Presequence translocated-associated motor subunit PAM16</fullName>
    </alternativeName>
</protein>
<keyword evidence="15" id="KW-1185">Reference proteome</keyword>
<reference evidence="15" key="1">
    <citation type="journal article" date="2016" name="Genome Announc.">
        <title>Genome sequences of three species of Hanseniaspora isolated from spontaneous wine fermentations.</title>
        <authorList>
            <person name="Sternes P.R."/>
            <person name="Lee D."/>
            <person name="Kutyna D.R."/>
            <person name="Borneman A.R."/>
        </authorList>
    </citation>
    <scope>NUCLEOTIDE SEQUENCE [LARGE SCALE GENOMIC DNA]</scope>
    <source>
        <strain evidence="15">AWRI3578</strain>
    </source>
</reference>
<keyword evidence="5" id="KW-0813">Transport</keyword>
<evidence type="ECO:0000256" key="11">
    <source>
        <dbReference type="ARBA" id="ARBA00025080"/>
    </source>
</evidence>
<evidence type="ECO:0000256" key="2">
    <source>
        <dbReference type="ARBA" id="ARBA00008817"/>
    </source>
</evidence>
<evidence type="ECO:0000313" key="15">
    <source>
        <dbReference type="Proteomes" id="UP000095605"/>
    </source>
</evidence>
<proteinExistence type="inferred from homology"/>
<evidence type="ECO:0000256" key="4">
    <source>
        <dbReference type="ARBA" id="ARBA00020721"/>
    </source>
</evidence>
<keyword evidence="6" id="KW-0999">Mitochondrion inner membrane</keyword>
<dbReference type="InterPro" id="IPR005341">
    <property type="entry name" value="Tim16"/>
</dbReference>
<sequence>MSSINSLFKVAFQTVSIFGKAVGQAYRQSQAQSAARKAAGISGNGVSGSFAQEYGGINVSESMDILNLKGADAKDLSKILDRFKTLSKINDPNNGGSFYLQSKVYRAAERLKYDLKMENPEEYKKLLDELEGASKEAAKDVKTETPKK</sequence>
<evidence type="ECO:0000256" key="3">
    <source>
        <dbReference type="ARBA" id="ARBA00013571"/>
    </source>
</evidence>
<gene>
    <name evidence="14" type="ORF">AWRI3578_g1121</name>
</gene>
<evidence type="ECO:0000256" key="8">
    <source>
        <dbReference type="ARBA" id="ARBA00023010"/>
    </source>
</evidence>
<dbReference type="Proteomes" id="UP000095605">
    <property type="component" value="Unassembled WGS sequence"/>
</dbReference>
<dbReference type="PANTHER" id="PTHR12388">
    <property type="entry name" value="MITOCHONDRIA ASSOCIATED GRANULOCYTE MACROPHAGE CSF SIGNALING MOLECULE"/>
    <property type="match status" value="1"/>
</dbReference>
<comment type="function">
    <text evidence="11">Essential component of the PAM complex, a complex required for the translocation of transit peptide-containing proteins from the inner membrane into the mitochondrial matrix in an ATP-dependent manner. In the complex, it is required to regulate activity of mtHSP70 (SSC1) via its interaction with PAM18/TIM14. May act by positioning PAM18/TIM14 in juxtaposition to mtHSP70 at the translocon to maximize ATPase stimulation.</text>
</comment>
<keyword evidence="9" id="KW-0496">Mitochondrion</keyword>
<dbReference type="Pfam" id="PF03656">
    <property type="entry name" value="Pam16"/>
    <property type="match status" value="1"/>
</dbReference>
<organism evidence="14 15">
    <name type="scientific">Hanseniaspora opuntiae</name>
    <dbReference type="NCBI Taxonomy" id="211096"/>
    <lineage>
        <taxon>Eukaryota</taxon>
        <taxon>Fungi</taxon>
        <taxon>Dikarya</taxon>
        <taxon>Ascomycota</taxon>
        <taxon>Saccharomycotina</taxon>
        <taxon>Saccharomycetes</taxon>
        <taxon>Saccharomycodales</taxon>
        <taxon>Saccharomycodaceae</taxon>
        <taxon>Hanseniaspora</taxon>
    </lineage>
</organism>
<dbReference type="AlphaFoldDB" id="A0A1E5RS58"/>
<keyword evidence="8" id="KW-0811">Translocation</keyword>
<dbReference type="PANTHER" id="PTHR12388:SF0">
    <property type="entry name" value="MITOCHONDRIAL IMPORT INNER MEMBRANE TRANSLOCASE SUBUNIT TIM16"/>
    <property type="match status" value="1"/>
</dbReference>
<comment type="subcellular location">
    <subcellularLocation>
        <location evidence="1">Mitochondrion inner membrane</location>
        <topology evidence="1">Peripheral membrane protein</topology>
    </subcellularLocation>
</comment>
<evidence type="ECO:0000256" key="13">
    <source>
        <dbReference type="ARBA" id="ARBA00031407"/>
    </source>
</evidence>
<evidence type="ECO:0000256" key="10">
    <source>
        <dbReference type="ARBA" id="ARBA00023136"/>
    </source>
</evidence>
<comment type="caution">
    <text evidence="14">The sequence shown here is derived from an EMBL/GenBank/DDBJ whole genome shotgun (WGS) entry which is preliminary data.</text>
</comment>
<evidence type="ECO:0000256" key="5">
    <source>
        <dbReference type="ARBA" id="ARBA00022448"/>
    </source>
</evidence>
<evidence type="ECO:0000256" key="1">
    <source>
        <dbReference type="ARBA" id="ARBA00004637"/>
    </source>
</evidence>
<comment type="similarity">
    <text evidence="2">Belongs to the TIM16/PAM16 family.</text>
</comment>
<keyword evidence="10" id="KW-0472">Membrane</keyword>
<dbReference type="GO" id="GO:0005744">
    <property type="term" value="C:TIM23 mitochondrial import inner membrane translocase complex"/>
    <property type="evidence" value="ECO:0007669"/>
    <property type="project" value="InterPro"/>
</dbReference>
<evidence type="ECO:0000256" key="6">
    <source>
        <dbReference type="ARBA" id="ARBA00022792"/>
    </source>
</evidence>
<evidence type="ECO:0000256" key="12">
    <source>
        <dbReference type="ARBA" id="ARBA00030422"/>
    </source>
</evidence>
<evidence type="ECO:0000256" key="7">
    <source>
        <dbReference type="ARBA" id="ARBA00022927"/>
    </source>
</evidence>